<feature type="coiled-coil region" evidence="17">
    <location>
        <begin position="193"/>
        <end position="264"/>
    </location>
</feature>
<dbReference type="InterPro" id="IPR027417">
    <property type="entry name" value="P-loop_NTPase"/>
</dbReference>
<evidence type="ECO:0000256" key="3">
    <source>
        <dbReference type="ARBA" id="ARBA00007316"/>
    </source>
</evidence>
<evidence type="ECO:0000256" key="7">
    <source>
        <dbReference type="ARBA" id="ARBA00022519"/>
    </source>
</evidence>
<keyword evidence="13 19" id="KW-1133">Transmembrane helix</keyword>
<dbReference type="EC" id="2.7.10.2" evidence="5"/>
<dbReference type="NCBIfam" id="TIGR01007">
    <property type="entry name" value="eps_fam"/>
    <property type="match status" value="1"/>
</dbReference>
<dbReference type="CDD" id="cd05387">
    <property type="entry name" value="BY-kinase"/>
    <property type="match status" value="1"/>
</dbReference>
<dbReference type="RefSeq" id="WP_316427950.1">
    <property type="nucleotide sequence ID" value="NZ_CP130144.1"/>
</dbReference>
<proteinExistence type="inferred from homology"/>
<organism evidence="22">
    <name type="scientific">Leptolyngbya boryana CZ1</name>
    <dbReference type="NCBI Taxonomy" id="3060204"/>
    <lineage>
        <taxon>Bacteria</taxon>
        <taxon>Bacillati</taxon>
        <taxon>Cyanobacteriota</taxon>
        <taxon>Cyanophyceae</taxon>
        <taxon>Leptolyngbyales</taxon>
        <taxon>Leptolyngbyaceae</taxon>
        <taxon>Leptolyngbya group</taxon>
        <taxon>Leptolyngbya</taxon>
    </lineage>
</organism>
<reference evidence="22" key="1">
    <citation type="journal article" date="2023" name="Plants (Basel)">
        <title>Genomic Analysis of Leptolyngbya boryana CZ1 Reveals Efficient Carbon Fixation Modules.</title>
        <authorList>
            <person name="Bai X."/>
            <person name="Wang H."/>
            <person name="Cheng W."/>
            <person name="Wang J."/>
            <person name="Ma M."/>
            <person name="Hu H."/>
            <person name="Song Z."/>
            <person name="Ma H."/>
            <person name="Fan Y."/>
            <person name="Du C."/>
            <person name="Xu J."/>
        </authorList>
    </citation>
    <scope>NUCLEOTIDE SEQUENCE</scope>
    <source>
        <strain evidence="22">CZ1</strain>
    </source>
</reference>
<evidence type="ECO:0000256" key="13">
    <source>
        <dbReference type="ARBA" id="ARBA00022989"/>
    </source>
</evidence>
<keyword evidence="15" id="KW-0829">Tyrosine-protein kinase</keyword>
<dbReference type="AlphaFoldDB" id="A0AA96WXC2"/>
<evidence type="ECO:0000256" key="11">
    <source>
        <dbReference type="ARBA" id="ARBA00022777"/>
    </source>
</evidence>
<dbReference type="SUPFAM" id="SSF52540">
    <property type="entry name" value="P-loop containing nucleoside triphosphate hydrolases"/>
    <property type="match status" value="1"/>
</dbReference>
<feature type="transmembrane region" description="Helical" evidence="19">
    <location>
        <begin position="46"/>
        <end position="65"/>
    </location>
</feature>
<sequence>MENPTKSSSSISNGKVLALPEYLKTSEFAPPEEEAGQLFSMLQRRLVLIAGVTAATTAATWFVTWNQPATYESGFQLLIEPVSTQSRQNRDPLSNQSNDSSKDGIDYATQIQVLRSPKLLQPILEQVKVRYPDITDAELIRQLKIERPTETKLIQVNYSSPDPDRVKFVLDKVAESYLRYSQKERESNLSYGISFVDRQITDTRRRVDSLQRQLQAFRQQNNFIAPESLAGQVNTQIQALSQQKLDTDKQIAEMQRQYNSLQDREGAMSALAGDAAYQRTLDKLRELESKLAIESTRFQDDNAEIRVIRQQRDSLLPVLRQEAQRVLGNQLAKLGTELSVLATRQQVLNQAEAYWNGEVQRVPVLSRVFTDLDRERTVATDSLNRLLETREKLQIEAAQKEIPWQLITPPERPNFPKESRERNLILGAIAGLLLGVGAALISERFDRRLRTVGDLKKLSKLPVLGVVPHETNPLGRGAMPQILQTMQSDRPRYDLSQYSQFTESFRSLYTNLCLLNTDHPVRSLVVSSPTAGDGKTTVALYLAQAAAAMGQRVLLVDTDLRSPQIADRLEVSNEQGLTELIARNLNPQDVVQRINALATAGNVDRAAVEPTNFSVLVGGKIPLDPTRLLSSQKMQRLNDYFKAMYDLVIFDAPPLLNFADSSLLANHTDGMLVVTRLGKTDREDLRQMLDTLQTARISVLGIVANQSSSGSDV</sequence>
<dbReference type="GO" id="GO:0005524">
    <property type="term" value="F:ATP binding"/>
    <property type="evidence" value="ECO:0007669"/>
    <property type="project" value="UniProtKB-KW"/>
</dbReference>
<accession>A0AA96WXC2</accession>
<dbReference type="GO" id="GO:0005886">
    <property type="term" value="C:plasma membrane"/>
    <property type="evidence" value="ECO:0007669"/>
    <property type="project" value="UniProtKB-SubCell"/>
</dbReference>
<dbReference type="InterPro" id="IPR025669">
    <property type="entry name" value="AAA_dom"/>
</dbReference>
<comment type="subcellular location">
    <subcellularLocation>
        <location evidence="1">Cell inner membrane</location>
        <topology evidence="1">Multi-pass membrane protein</topology>
    </subcellularLocation>
</comment>
<evidence type="ECO:0000256" key="8">
    <source>
        <dbReference type="ARBA" id="ARBA00022679"/>
    </source>
</evidence>
<evidence type="ECO:0000256" key="2">
    <source>
        <dbReference type="ARBA" id="ARBA00006683"/>
    </source>
</evidence>
<evidence type="ECO:0000256" key="5">
    <source>
        <dbReference type="ARBA" id="ARBA00011903"/>
    </source>
</evidence>
<evidence type="ECO:0000256" key="1">
    <source>
        <dbReference type="ARBA" id="ARBA00004429"/>
    </source>
</evidence>
<evidence type="ECO:0000256" key="9">
    <source>
        <dbReference type="ARBA" id="ARBA00022692"/>
    </source>
</evidence>
<evidence type="ECO:0000256" key="6">
    <source>
        <dbReference type="ARBA" id="ARBA00022475"/>
    </source>
</evidence>
<comment type="similarity">
    <text evidence="3">Belongs to the CpsD/CapB family.</text>
</comment>
<dbReference type="InterPro" id="IPR050445">
    <property type="entry name" value="Bact_polysacc_biosynth/exp"/>
</dbReference>
<feature type="domain" description="AAA" evidence="21">
    <location>
        <begin position="527"/>
        <end position="695"/>
    </location>
</feature>
<evidence type="ECO:0000259" key="20">
    <source>
        <dbReference type="Pfam" id="PF02706"/>
    </source>
</evidence>
<feature type="compositionally biased region" description="Polar residues" evidence="18">
    <location>
        <begin position="84"/>
        <end position="99"/>
    </location>
</feature>
<dbReference type="Pfam" id="PF13614">
    <property type="entry name" value="AAA_31"/>
    <property type="match status" value="1"/>
</dbReference>
<keyword evidence="11" id="KW-0418">Kinase</keyword>
<evidence type="ECO:0000256" key="16">
    <source>
        <dbReference type="ARBA" id="ARBA00051245"/>
    </source>
</evidence>
<dbReference type="InterPro" id="IPR003856">
    <property type="entry name" value="LPS_length_determ_N"/>
</dbReference>
<evidence type="ECO:0000313" key="22">
    <source>
        <dbReference type="EMBL" id="WNZ47121.1"/>
    </source>
</evidence>
<dbReference type="GO" id="GO:0004715">
    <property type="term" value="F:non-membrane spanning protein tyrosine kinase activity"/>
    <property type="evidence" value="ECO:0007669"/>
    <property type="project" value="UniProtKB-EC"/>
</dbReference>
<evidence type="ECO:0000256" key="10">
    <source>
        <dbReference type="ARBA" id="ARBA00022741"/>
    </source>
</evidence>
<keyword evidence="12" id="KW-0067">ATP-binding</keyword>
<keyword evidence="6" id="KW-1003">Cell membrane</keyword>
<keyword evidence="17" id="KW-0175">Coiled coil</keyword>
<evidence type="ECO:0000256" key="19">
    <source>
        <dbReference type="SAM" id="Phobius"/>
    </source>
</evidence>
<feature type="region of interest" description="Disordered" evidence="18">
    <location>
        <begin position="84"/>
        <end position="103"/>
    </location>
</feature>
<feature type="domain" description="Polysaccharide chain length determinant N-terminal" evidence="20">
    <location>
        <begin position="37"/>
        <end position="124"/>
    </location>
</feature>
<dbReference type="Pfam" id="PF02706">
    <property type="entry name" value="Wzz"/>
    <property type="match status" value="1"/>
</dbReference>
<name>A0AA96WXC2_LEPBY</name>
<dbReference type="InterPro" id="IPR005702">
    <property type="entry name" value="Wzc-like_C"/>
</dbReference>
<protein>
    <recommendedName>
        <fullName evidence="5">non-specific protein-tyrosine kinase</fullName>
        <ecNumber evidence="5">2.7.10.2</ecNumber>
    </recommendedName>
</protein>
<dbReference type="Gene3D" id="3.40.50.300">
    <property type="entry name" value="P-loop containing nucleotide triphosphate hydrolases"/>
    <property type="match status" value="1"/>
</dbReference>
<keyword evidence="8 22" id="KW-0808">Transferase</keyword>
<evidence type="ECO:0000256" key="18">
    <source>
        <dbReference type="SAM" id="MobiDB-lite"/>
    </source>
</evidence>
<dbReference type="PANTHER" id="PTHR32309">
    <property type="entry name" value="TYROSINE-PROTEIN KINASE"/>
    <property type="match status" value="1"/>
</dbReference>
<evidence type="ECO:0000256" key="17">
    <source>
        <dbReference type="SAM" id="Coils"/>
    </source>
</evidence>
<keyword evidence="10" id="KW-0547">Nucleotide-binding</keyword>
<keyword evidence="7" id="KW-0997">Cell inner membrane</keyword>
<evidence type="ECO:0000256" key="14">
    <source>
        <dbReference type="ARBA" id="ARBA00023136"/>
    </source>
</evidence>
<evidence type="ECO:0000259" key="21">
    <source>
        <dbReference type="Pfam" id="PF13614"/>
    </source>
</evidence>
<dbReference type="PANTHER" id="PTHR32309:SF13">
    <property type="entry name" value="FERRIC ENTEROBACTIN TRANSPORT PROTEIN FEPE"/>
    <property type="match status" value="1"/>
</dbReference>
<reference evidence="22" key="2">
    <citation type="submission" date="2023-07" db="EMBL/GenBank/DDBJ databases">
        <authorList>
            <person name="Bai X.-H."/>
            <person name="Wang H.-H."/>
            <person name="Wang J."/>
            <person name="Ma M.-Y."/>
            <person name="Hu H.-H."/>
            <person name="Song Z.-L."/>
            <person name="Ma H.-G."/>
            <person name="Fan Y."/>
            <person name="Du C.-Y."/>
            <person name="Xu J.-C."/>
        </authorList>
    </citation>
    <scope>NUCLEOTIDE SEQUENCE</scope>
    <source>
        <strain evidence="22">CZ1</strain>
    </source>
</reference>
<comment type="catalytic activity">
    <reaction evidence="16">
        <text>L-tyrosyl-[protein] + ATP = O-phospho-L-tyrosyl-[protein] + ADP + H(+)</text>
        <dbReference type="Rhea" id="RHEA:10596"/>
        <dbReference type="Rhea" id="RHEA-COMP:10136"/>
        <dbReference type="Rhea" id="RHEA-COMP:20101"/>
        <dbReference type="ChEBI" id="CHEBI:15378"/>
        <dbReference type="ChEBI" id="CHEBI:30616"/>
        <dbReference type="ChEBI" id="CHEBI:46858"/>
        <dbReference type="ChEBI" id="CHEBI:61978"/>
        <dbReference type="ChEBI" id="CHEBI:456216"/>
        <dbReference type="EC" id="2.7.10.2"/>
    </reaction>
</comment>
<evidence type="ECO:0000256" key="12">
    <source>
        <dbReference type="ARBA" id="ARBA00022840"/>
    </source>
</evidence>
<evidence type="ECO:0000256" key="15">
    <source>
        <dbReference type="ARBA" id="ARBA00023137"/>
    </source>
</evidence>
<keyword evidence="14 19" id="KW-0472">Membrane</keyword>
<dbReference type="EMBL" id="CP130144">
    <property type="protein sequence ID" value="WNZ47121.1"/>
    <property type="molecule type" value="Genomic_DNA"/>
</dbReference>
<evidence type="ECO:0000256" key="4">
    <source>
        <dbReference type="ARBA" id="ARBA00008883"/>
    </source>
</evidence>
<comment type="similarity">
    <text evidence="4">Belongs to the etk/wzc family.</text>
</comment>
<gene>
    <name evidence="22" type="ORF">Q2T42_04635</name>
</gene>
<comment type="similarity">
    <text evidence="2">Belongs to the CpsC/CapA family.</text>
</comment>
<keyword evidence="9 19" id="KW-0812">Transmembrane</keyword>